<comment type="pathway">
    <text evidence="1">Purine metabolism; 7-cyano-7-deazaguanine biosynthesis.</text>
</comment>
<dbReference type="PATRIC" id="fig|1005043.3.peg.496"/>
<evidence type="ECO:0000256" key="2">
    <source>
        <dbReference type="ARBA" id="ARBA00022598"/>
    </source>
</evidence>
<evidence type="ECO:0000256" key="9">
    <source>
        <dbReference type="ARBA" id="ARBA00039149"/>
    </source>
</evidence>
<dbReference type="AlphaFoldDB" id="G2GXP0"/>
<comment type="caution">
    <text evidence="11">The sequence shown here is derived from an EMBL/GenBank/DDBJ whole genome shotgun (WGS) entry which is preliminary data.</text>
</comment>
<dbReference type="InterPro" id="IPR014729">
    <property type="entry name" value="Rossmann-like_a/b/a_fold"/>
</dbReference>
<dbReference type="Proteomes" id="UP000004116">
    <property type="component" value="Unassembled WGS sequence"/>
</dbReference>
<dbReference type="GO" id="GO:0008616">
    <property type="term" value="P:tRNA queuosine(34) biosynthetic process"/>
    <property type="evidence" value="ECO:0007669"/>
    <property type="project" value="UniProtKB-KW"/>
</dbReference>
<evidence type="ECO:0000256" key="6">
    <source>
        <dbReference type="ARBA" id="ARBA00022833"/>
    </source>
</evidence>
<evidence type="ECO:0000313" key="12">
    <source>
        <dbReference type="Proteomes" id="UP000004116"/>
    </source>
</evidence>
<evidence type="ECO:0000256" key="3">
    <source>
        <dbReference type="ARBA" id="ARBA00022723"/>
    </source>
</evidence>
<evidence type="ECO:0000313" key="11">
    <source>
        <dbReference type="EMBL" id="EGY29490.1"/>
    </source>
</evidence>
<keyword evidence="12" id="KW-1185">Reference proteome</keyword>
<organism evidence="11 12">
    <name type="scientific">Candidatus Regiella insecticola 5.15</name>
    <dbReference type="NCBI Taxonomy" id="1005043"/>
    <lineage>
        <taxon>Bacteria</taxon>
        <taxon>Pseudomonadati</taxon>
        <taxon>Pseudomonadota</taxon>
        <taxon>Gammaproteobacteria</taxon>
        <taxon>Enterobacterales</taxon>
        <taxon>Enterobacteriaceae</taxon>
        <taxon>aphid secondary symbionts</taxon>
        <taxon>Candidatus Regiella</taxon>
    </lineage>
</organism>
<evidence type="ECO:0000256" key="8">
    <source>
        <dbReference type="ARBA" id="ARBA00037993"/>
    </source>
</evidence>
<dbReference type="Gene3D" id="3.40.50.620">
    <property type="entry name" value="HUPs"/>
    <property type="match status" value="1"/>
</dbReference>
<name>G2GXP0_9ENTR</name>
<dbReference type="SUPFAM" id="SSF52402">
    <property type="entry name" value="Adenine nucleotide alpha hydrolases-like"/>
    <property type="match status" value="1"/>
</dbReference>
<dbReference type="EC" id="6.3.4.20" evidence="9"/>
<keyword evidence="6" id="KW-0862">Zinc</keyword>
<sequence>MCETDFSGYPDCRDDFVKSLNQAINLGIDRHRPINFITPLMWLNKAEIWALADSYQKLELIRSSTLTCCKGNIGDGCKQCAACHLRSQGLIYYQANKQQVMENLQKKINLL</sequence>
<keyword evidence="7" id="KW-0067">ATP-binding</keyword>
<comment type="catalytic activity">
    <reaction evidence="10">
        <text>7-carboxy-7-carbaguanine + NH4(+) + 2 ATP = 7-cyano-7-carbaguanine + 2 AMP + 2 diphosphate + 2 H(+)</text>
        <dbReference type="Rhea" id="RHEA:27982"/>
        <dbReference type="ChEBI" id="CHEBI:15378"/>
        <dbReference type="ChEBI" id="CHEBI:28938"/>
        <dbReference type="ChEBI" id="CHEBI:30616"/>
        <dbReference type="ChEBI" id="CHEBI:33019"/>
        <dbReference type="ChEBI" id="CHEBI:45075"/>
        <dbReference type="ChEBI" id="CHEBI:61036"/>
        <dbReference type="ChEBI" id="CHEBI:456215"/>
        <dbReference type="EC" id="6.3.4.20"/>
    </reaction>
</comment>
<dbReference type="InterPro" id="IPR018317">
    <property type="entry name" value="QueC"/>
</dbReference>
<dbReference type="Pfam" id="PF06508">
    <property type="entry name" value="QueC"/>
    <property type="match status" value="1"/>
</dbReference>
<dbReference type="EMBL" id="AGCA01000113">
    <property type="protein sequence ID" value="EGY29490.1"/>
    <property type="molecule type" value="Genomic_DNA"/>
</dbReference>
<dbReference type="PANTHER" id="PTHR42914">
    <property type="entry name" value="7-CYANO-7-DEAZAGUANINE SYNTHASE"/>
    <property type="match status" value="1"/>
</dbReference>
<dbReference type="GO" id="GO:0046872">
    <property type="term" value="F:metal ion binding"/>
    <property type="evidence" value="ECO:0007669"/>
    <property type="project" value="UniProtKB-KW"/>
</dbReference>
<evidence type="ECO:0000256" key="1">
    <source>
        <dbReference type="ARBA" id="ARBA00005061"/>
    </source>
</evidence>
<evidence type="ECO:0000256" key="4">
    <source>
        <dbReference type="ARBA" id="ARBA00022741"/>
    </source>
</evidence>
<dbReference type="PANTHER" id="PTHR42914:SF1">
    <property type="entry name" value="7-CYANO-7-DEAZAGUANINE SYNTHASE"/>
    <property type="match status" value="1"/>
</dbReference>
<keyword evidence="2" id="KW-0436">Ligase</keyword>
<dbReference type="GO" id="GO:0016874">
    <property type="term" value="F:ligase activity"/>
    <property type="evidence" value="ECO:0007669"/>
    <property type="project" value="UniProtKB-KW"/>
</dbReference>
<gene>
    <name evidence="11" type="ORF">Rin_00005330</name>
</gene>
<proteinExistence type="inferred from homology"/>
<keyword evidence="3" id="KW-0479">Metal-binding</keyword>
<accession>G2GXP0</accession>
<evidence type="ECO:0000256" key="7">
    <source>
        <dbReference type="ARBA" id="ARBA00022840"/>
    </source>
</evidence>
<protein>
    <recommendedName>
        <fullName evidence="9">7-cyano-7-deazaguanine synthase</fullName>
        <ecNumber evidence="9">6.3.4.20</ecNumber>
    </recommendedName>
</protein>
<evidence type="ECO:0000256" key="10">
    <source>
        <dbReference type="ARBA" id="ARBA00047890"/>
    </source>
</evidence>
<reference evidence="11 12" key="1">
    <citation type="journal article" date="2012" name="Genome Res.">
        <title>Genomic basis of endosymbiont-conferred protection against an insect parasitoid.</title>
        <authorList>
            <person name="Hansen A.K."/>
            <person name="Vorburger C."/>
            <person name="Moran N.A."/>
        </authorList>
    </citation>
    <scope>NUCLEOTIDE SEQUENCE [LARGE SCALE GENOMIC DNA]</scope>
    <source>
        <strain evidence="12">R5.15</strain>
    </source>
</reference>
<dbReference type="GO" id="GO:0005524">
    <property type="term" value="F:ATP binding"/>
    <property type="evidence" value="ECO:0007669"/>
    <property type="project" value="UniProtKB-KW"/>
</dbReference>
<comment type="similarity">
    <text evidence="8">Belongs to the QueC family.</text>
</comment>
<keyword evidence="4" id="KW-0547">Nucleotide-binding</keyword>
<keyword evidence="5" id="KW-0671">Queuosine biosynthesis</keyword>
<evidence type="ECO:0000256" key="5">
    <source>
        <dbReference type="ARBA" id="ARBA00022785"/>
    </source>
</evidence>